<reference evidence="3" key="1">
    <citation type="submission" date="2023-07" db="EMBL/GenBank/DDBJ databases">
        <title>30 novel species of actinomycetes from the DSMZ collection.</title>
        <authorList>
            <person name="Nouioui I."/>
        </authorList>
    </citation>
    <scope>NUCLEOTIDE SEQUENCE [LARGE SCALE GENOMIC DNA]</scope>
    <source>
        <strain evidence="3">DSM 42041</strain>
    </source>
</reference>
<comment type="caution">
    <text evidence="2">The sequence shown here is derived from an EMBL/GenBank/DDBJ whole genome shotgun (WGS) entry which is preliminary data.</text>
</comment>
<organism evidence="2 3">
    <name type="scientific">Streptomyces hazeniae</name>
    <dbReference type="NCBI Taxonomy" id="3075538"/>
    <lineage>
        <taxon>Bacteria</taxon>
        <taxon>Bacillati</taxon>
        <taxon>Actinomycetota</taxon>
        <taxon>Actinomycetes</taxon>
        <taxon>Kitasatosporales</taxon>
        <taxon>Streptomycetaceae</taxon>
        <taxon>Streptomyces</taxon>
    </lineage>
</organism>
<feature type="transmembrane region" description="Helical" evidence="1">
    <location>
        <begin position="130"/>
        <end position="163"/>
    </location>
</feature>
<keyword evidence="1" id="KW-0472">Membrane</keyword>
<gene>
    <name evidence="2" type="ORF">RM572_27555</name>
</gene>
<dbReference type="Proteomes" id="UP001183414">
    <property type="component" value="Unassembled WGS sequence"/>
</dbReference>
<name>A0ABU2P0J2_9ACTN</name>
<evidence type="ECO:0000313" key="3">
    <source>
        <dbReference type="Proteomes" id="UP001183414"/>
    </source>
</evidence>
<evidence type="ECO:0000256" key="1">
    <source>
        <dbReference type="SAM" id="Phobius"/>
    </source>
</evidence>
<feature type="transmembrane region" description="Helical" evidence="1">
    <location>
        <begin position="98"/>
        <end position="118"/>
    </location>
</feature>
<sequence length="182" mass="20076">MSGIHREMAEEVARRQGDIRTVVRELREMREDDPRWEALLTRLSQAGEELLEYEAAIPERVEAPHRKVSVSALRSVCLAHMAGGVVLGLAPLTGWVSWWWLVLAVFQLVVGFLVMVVGESAGRRHRRLRVVAVVLGVVTVLVPLCVFSVVSSWVWLAVAVGWVVTFGSLPESDGASDKRVGA</sequence>
<keyword evidence="3" id="KW-1185">Reference proteome</keyword>
<dbReference type="SUPFAM" id="SSF103473">
    <property type="entry name" value="MFS general substrate transporter"/>
    <property type="match status" value="1"/>
</dbReference>
<protein>
    <submittedName>
        <fullName evidence="2">Uncharacterized protein</fullName>
    </submittedName>
</protein>
<dbReference type="InterPro" id="IPR036259">
    <property type="entry name" value="MFS_trans_sf"/>
</dbReference>
<accession>A0ABU2P0J2</accession>
<dbReference type="EMBL" id="JAVREQ010000040">
    <property type="protein sequence ID" value="MDT0382519.1"/>
    <property type="molecule type" value="Genomic_DNA"/>
</dbReference>
<keyword evidence="1" id="KW-1133">Transmembrane helix</keyword>
<keyword evidence="1" id="KW-0812">Transmembrane</keyword>
<dbReference type="RefSeq" id="WP_311676099.1">
    <property type="nucleotide sequence ID" value="NZ_JAVREQ010000040.1"/>
</dbReference>
<feature type="transmembrane region" description="Helical" evidence="1">
    <location>
        <begin position="72"/>
        <end position="92"/>
    </location>
</feature>
<proteinExistence type="predicted"/>
<evidence type="ECO:0000313" key="2">
    <source>
        <dbReference type="EMBL" id="MDT0382519.1"/>
    </source>
</evidence>